<proteinExistence type="predicted"/>
<dbReference type="InterPro" id="IPR002921">
    <property type="entry name" value="Fungal_lipase-type"/>
</dbReference>
<dbReference type="GO" id="GO:0006629">
    <property type="term" value="P:lipid metabolic process"/>
    <property type="evidence" value="ECO:0007669"/>
    <property type="project" value="InterPro"/>
</dbReference>
<dbReference type="PANTHER" id="PTHR45856:SF25">
    <property type="entry name" value="FUNGAL LIPASE-LIKE DOMAIN-CONTAINING PROTEIN"/>
    <property type="match status" value="1"/>
</dbReference>
<protein>
    <recommendedName>
        <fullName evidence="1">Fungal lipase-type domain-containing protein</fullName>
    </recommendedName>
</protein>
<dbReference type="InterPro" id="IPR051218">
    <property type="entry name" value="Sec_MonoDiacylglyc_Lipase"/>
</dbReference>
<evidence type="ECO:0000313" key="3">
    <source>
        <dbReference type="Proteomes" id="UP000785679"/>
    </source>
</evidence>
<sequence>MWRGLFQLIWRYNNAKTDEAVVSFRGTVNIQNWVTDINFFQMPFPYASNGAQVHRGFYETYMAVEAQTMGALNQILKYHPRAKIILTGHSLGAALATFAAVHLRLEAKIPAKDITFYTFGSPRTGNQAWADFFYSLYPAGQTQRVVHYNDIVPHLPQSTFGFTHIGDEVWFNKNSNTDVTYVICENHPGVKEDMGCSSSIFFNGVEEHLHYMGKAMHEMCIHPQVASNQIQGEFLKSQ</sequence>
<dbReference type="OrthoDB" id="426718at2759"/>
<dbReference type="EMBL" id="RRYP01012863">
    <property type="protein sequence ID" value="TNV76845.1"/>
    <property type="molecule type" value="Genomic_DNA"/>
</dbReference>
<gene>
    <name evidence="2" type="ORF">FGO68_gene17615</name>
</gene>
<dbReference type="CDD" id="cd00519">
    <property type="entry name" value="Lipase_3"/>
    <property type="match status" value="1"/>
</dbReference>
<accession>A0A8J8NLN8</accession>
<dbReference type="PANTHER" id="PTHR45856">
    <property type="entry name" value="ALPHA/BETA-HYDROLASES SUPERFAMILY PROTEIN"/>
    <property type="match status" value="1"/>
</dbReference>
<organism evidence="2 3">
    <name type="scientific">Halteria grandinella</name>
    <dbReference type="NCBI Taxonomy" id="5974"/>
    <lineage>
        <taxon>Eukaryota</taxon>
        <taxon>Sar</taxon>
        <taxon>Alveolata</taxon>
        <taxon>Ciliophora</taxon>
        <taxon>Intramacronucleata</taxon>
        <taxon>Spirotrichea</taxon>
        <taxon>Stichotrichia</taxon>
        <taxon>Sporadotrichida</taxon>
        <taxon>Halteriidae</taxon>
        <taxon>Halteria</taxon>
    </lineage>
</organism>
<dbReference type="Gene3D" id="3.40.50.1820">
    <property type="entry name" value="alpha/beta hydrolase"/>
    <property type="match status" value="1"/>
</dbReference>
<dbReference type="AlphaFoldDB" id="A0A8J8NLN8"/>
<feature type="domain" description="Fungal lipase-type" evidence="1">
    <location>
        <begin position="21"/>
        <end position="158"/>
    </location>
</feature>
<dbReference type="SUPFAM" id="SSF53474">
    <property type="entry name" value="alpha/beta-Hydrolases"/>
    <property type="match status" value="1"/>
</dbReference>
<keyword evidence="3" id="KW-1185">Reference proteome</keyword>
<evidence type="ECO:0000259" key="1">
    <source>
        <dbReference type="Pfam" id="PF01764"/>
    </source>
</evidence>
<comment type="caution">
    <text evidence="2">The sequence shown here is derived from an EMBL/GenBank/DDBJ whole genome shotgun (WGS) entry which is preliminary data.</text>
</comment>
<reference evidence="2" key="1">
    <citation type="submission" date="2019-06" db="EMBL/GenBank/DDBJ databases">
        <authorList>
            <person name="Zheng W."/>
        </authorList>
    </citation>
    <scope>NUCLEOTIDE SEQUENCE</scope>
    <source>
        <strain evidence="2">QDHG01</strain>
    </source>
</reference>
<evidence type="ECO:0000313" key="2">
    <source>
        <dbReference type="EMBL" id="TNV76845.1"/>
    </source>
</evidence>
<dbReference type="Pfam" id="PF01764">
    <property type="entry name" value="Lipase_3"/>
    <property type="match status" value="1"/>
</dbReference>
<name>A0A8J8NLN8_HALGN</name>
<dbReference type="InterPro" id="IPR029058">
    <property type="entry name" value="AB_hydrolase_fold"/>
</dbReference>
<dbReference type="Proteomes" id="UP000785679">
    <property type="component" value="Unassembled WGS sequence"/>
</dbReference>